<protein>
    <submittedName>
        <fullName evidence="3">Protein SRC2-like</fullName>
    </submittedName>
</protein>
<dbReference type="InterPro" id="IPR000008">
    <property type="entry name" value="C2_dom"/>
</dbReference>
<gene>
    <name evidence="3" type="ORF">O6P43_007500</name>
</gene>
<dbReference type="KEGG" id="qsa:O6P43_007500"/>
<proteinExistence type="predicted"/>
<evidence type="ECO:0000313" key="3">
    <source>
        <dbReference type="EMBL" id="KAJ7977952.1"/>
    </source>
</evidence>
<dbReference type="PANTHER" id="PTHR32246">
    <property type="entry name" value="INGRESSION PROTEIN FIC1"/>
    <property type="match status" value="1"/>
</dbReference>
<dbReference type="Pfam" id="PF00168">
    <property type="entry name" value="C2"/>
    <property type="match status" value="1"/>
</dbReference>
<dbReference type="EMBL" id="JARAOO010000003">
    <property type="protein sequence ID" value="KAJ7977952.1"/>
    <property type="molecule type" value="Genomic_DNA"/>
</dbReference>
<dbReference type="PANTHER" id="PTHR32246:SF163">
    <property type="entry name" value="PROTEIN SRC2-LIKE"/>
    <property type="match status" value="1"/>
</dbReference>
<comment type="caution">
    <text evidence="3">The sequence shown here is derived from an EMBL/GenBank/DDBJ whole genome shotgun (WGS) entry which is preliminary data.</text>
</comment>
<organism evidence="3 4">
    <name type="scientific">Quillaja saponaria</name>
    <name type="common">Soap bark tree</name>
    <dbReference type="NCBI Taxonomy" id="32244"/>
    <lineage>
        <taxon>Eukaryota</taxon>
        <taxon>Viridiplantae</taxon>
        <taxon>Streptophyta</taxon>
        <taxon>Embryophyta</taxon>
        <taxon>Tracheophyta</taxon>
        <taxon>Spermatophyta</taxon>
        <taxon>Magnoliopsida</taxon>
        <taxon>eudicotyledons</taxon>
        <taxon>Gunneridae</taxon>
        <taxon>Pentapetalae</taxon>
        <taxon>rosids</taxon>
        <taxon>fabids</taxon>
        <taxon>Fabales</taxon>
        <taxon>Quillajaceae</taxon>
        <taxon>Quillaja</taxon>
    </lineage>
</organism>
<dbReference type="PROSITE" id="PS50004">
    <property type="entry name" value="C2"/>
    <property type="match status" value="1"/>
</dbReference>
<feature type="region of interest" description="Disordered" evidence="1">
    <location>
        <begin position="159"/>
        <end position="239"/>
    </location>
</feature>
<evidence type="ECO:0000259" key="2">
    <source>
        <dbReference type="PROSITE" id="PS50004"/>
    </source>
</evidence>
<keyword evidence="4" id="KW-1185">Reference proteome</keyword>
<feature type="compositionally biased region" description="Low complexity" evidence="1">
    <location>
        <begin position="224"/>
        <end position="234"/>
    </location>
</feature>
<dbReference type="InterPro" id="IPR035892">
    <property type="entry name" value="C2_domain_sf"/>
</dbReference>
<dbReference type="Proteomes" id="UP001163823">
    <property type="component" value="Chromosome 3"/>
</dbReference>
<evidence type="ECO:0000313" key="4">
    <source>
        <dbReference type="Proteomes" id="UP001163823"/>
    </source>
</evidence>
<dbReference type="GO" id="GO:0006952">
    <property type="term" value="P:defense response"/>
    <property type="evidence" value="ECO:0007669"/>
    <property type="project" value="InterPro"/>
</dbReference>
<feature type="domain" description="C2" evidence="2">
    <location>
        <begin position="1"/>
        <end position="112"/>
    </location>
</feature>
<dbReference type="SMART" id="SM00239">
    <property type="entry name" value="C2"/>
    <property type="match status" value="1"/>
</dbReference>
<sequence>MECQPLEITIISADGIKDVNRISKMDVYAVVKIAGDSRGQKQKTPVDKDSGTHPKWNYTIKFTVDEASVKQNRLFLEIKLMSDRVFGDKDIGEVHVPLKELLDNNEGFSDAERRVSYSVRLPSGKAKGTLDLSYKFGEKFTVPSPEKKTKNVGEPVMAYPAGHAGSSSGYPQPGAYPPPPPGAYAYPPQGGYPPPPGAYPPPPHGYPPAPQPGYGYPQYPPPHGYGYPPVVQPQKPKKSGLGGAGLGLGLGAGLLGGLIVGDMMEDAAEAAAFDSMDGGFDF</sequence>
<accession>A0AAD7QAI9</accession>
<reference evidence="3" key="1">
    <citation type="journal article" date="2023" name="Science">
        <title>Elucidation of the pathway for biosynthesis of saponin adjuvants from the soapbark tree.</title>
        <authorList>
            <person name="Reed J."/>
            <person name="Orme A."/>
            <person name="El-Demerdash A."/>
            <person name="Owen C."/>
            <person name="Martin L.B.B."/>
            <person name="Misra R.C."/>
            <person name="Kikuchi S."/>
            <person name="Rejzek M."/>
            <person name="Martin A.C."/>
            <person name="Harkess A."/>
            <person name="Leebens-Mack J."/>
            <person name="Louveau T."/>
            <person name="Stephenson M.J."/>
            <person name="Osbourn A."/>
        </authorList>
    </citation>
    <scope>NUCLEOTIDE SEQUENCE</scope>
    <source>
        <strain evidence="3">S10</strain>
    </source>
</reference>
<dbReference type="AlphaFoldDB" id="A0AAD7QAI9"/>
<dbReference type="SUPFAM" id="SSF49562">
    <property type="entry name" value="C2 domain (Calcium/lipid-binding domain, CaLB)"/>
    <property type="match status" value="1"/>
</dbReference>
<dbReference type="InterPro" id="IPR044750">
    <property type="entry name" value="C2_SRC2/BAP"/>
</dbReference>
<dbReference type="CDD" id="cd04051">
    <property type="entry name" value="C2_SRC2_like"/>
    <property type="match status" value="1"/>
</dbReference>
<feature type="compositionally biased region" description="Pro residues" evidence="1">
    <location>
        <begin position="190"/>
        <end position="211"/>
    </location>
</feature>
<dbReference type="Gene3D" id="2.60.40.150">
    <property type="entry name" value="C2 domain"/>
    <property type="match status" value="1"/>
</dbReference>
<name>A0AAD7QAI9_QUISA</name>
<evidence type="ECO:0000256" key="1">
    <source>
        <dbReference type="SAM" id="MobiDB-lite"/>
    </source>
</evidence>